<dbReference type="Gene3D" id="3.40.50.720">
    <property type="entry name" value="NAD(P)-binding Rossmann-like Domain"/>
    <property type="match status" value="1"/>
</dbReference>
<evidence type="ECO:0000313" key="1">
    <source>
        <dbReference type="EMBL" id="GAH03331.1"/>
    </source>
</evidence>
<dbReference type="EMBL" id="BART01026989">
    <property type="protein sequence ID" value="GAH03331.1"/>
    <property type="molecule type" value="Genomic_DNA"/>
</dbReference>
<evidence type="ECO:0008006" key="2">
    <source>
        <dbReference type="Google" id="ProtNLM"/>
    </source>
</evidence>
<dbReference type="InterPro" id="IPR002347">
    <property type="entry name" value="SDR_fam"/>
</dbReference>
<dbReference type="SUPFAM" id="SSF51735">
    <property type="entry name" value="NAD(P)-binding Rossmann-fold domains"/>
    <property type="match status" value="1"/>
</dbReference>
<sequence>MNCILPGAIETPMLMKSINRSKDPTKAKEKLKIGQPKDIAKSVYFLSKSKFSVGSSIIVDGGVSVKLSSE</sequence>
<dbReference type="Pfam" id="PF13561">
    <property type="entry name" value="adh_short_C2"/>
    <property type="match status" value="1"/>
</dbReference>
<dbReference type="InterPro" id="IPR036291">
    <property type="entry name" value="NAD(P)-bd_dom_sf"/>
</dbReference>
<gene>
    <name evidence="1" type="ORF">S01H4_47964</name>
</gene>
<comment type="caution">
    <text evidence="1">The sequence shown here is derived from an EMBL/GenBank/DDBJ whole genome shotgun (WGS) entry which is preliminary data.</text>
</comment>
<dbReference type="AlphaFoldDB" id="X1C5H3"/>
<reference evidence="1" key="1">
    <citation type="journal article" date="2014" name="Front. Microbiol.">
        <title>High frequency of phylogenetically diverse reductive dehalogenase-homologous genes in deep subseafloor sedimentary metagenomes.</title>
        <authorList>
            <person name="Kawai M."/>
            <person name="Futagami T."/>
            <person name="Toyoda A."/>
            <person name="Takaki Y."/>
            <person name="Nishi S."/>
            <person name="Hori S."/>
            <person name="Arai W."/>
            <person name="Tsubouchi T."/>
            <person name="Morono Y."/>
            <person name="Uchiyama I."/>
            <person name="Ito T."/>
            <person name="Fujiyama A."/>
            <person name="Inagaki F."/>
            <person name="Takami H."/>
        </authorList>
    </citation>
    <scope>NUCLEOTIDE SEQUENCE</scope>
    <source>
        <strain evidence="1">Expedition CK06-06</strain>
    </source>
</reference>
<accession>X1C5H3</accession>
<protein>
    <recommendedName>
        <fullName evidence="2">Short-chain dehydrogenase/reductase SDR</fullName>
    </recommendedName>
</protein>
<organism evidence="1">
    <name type="scientific">marine sediment metagenome</name>
    <dbReference type="NCBI Taxonomy" id="412755"/>
    <lineage>
        <taxon>unclassified sequences</taxon>
        <taxon>metagenomes</taxon>
        <taxon>ecological metagenomes</taxon>
    </lineage>
</organism>
<name>X1C5H3_9ZZZZ</name>
<proteinExistence type="predicted"/>